<protein>
    <recommendedName>
        <fullName evidence="3">Ssu-2 homolog</fullName>
    </recommendedName>
</protein>
<dbReference type="EMBL" id="HAEF01017507">
    <property type="protein sequence ID" value="SBR58666.1"/>
    <property type="molecule type" value="Transcribed_RNA"/>
</dbReference>
<dbReference type="SUPFAM" id="SSF57938">
    <property type="entry name" value="DnaJ/Hsp40 cysteine-rich domain"/>
    <property type="match status" value="1"/>
</dbReference>
<evidence type="ECO:0000313" key="2">
    <source>
        <dbReference type="EMBL" id="SBR58666.1"/>
    </source>
</evidence>
<proteinExistence type="predicted"/>
<evidence type="ECO:0000256" key="1">
    <source>
        <dbReference type="SAM" id="MobiDB-lite"/>
    </source>
</evidence>
<accession>A0A1A8MQ11</accession>
<organism evidence="2">
    <name type="scientific">Nothobranchius pienaari</name>
    <dbReference type="NCBI Taxonomy" id="704102"/>
    <lineage>
        <taxon>Eukaryota</taxon>
        <taxon>Metazoa</taxon>
        <taxon>Chordata</taxon>
        <taxon>Craniata</taxon>
        <taxon>Vertebrata</taxon>
        <taxon>Euteleostomi</taxon>
        <taxon>Actinopterygii</taxon>
        <taxon>Neopterygii</taxon>
        <taxon>Teleostei</taxon>
        <taxon>Neoteleostei</taxon>
        <taxon>Acanthomorphata</taxon>
        <taxon>Ovalentaria</taxon>
        <taxon>Atherinomorphae</taxon>
        <taxon>Cyprinodontiformes</taxon>
        <taxon>Nothobranchiidae</taxon>
        <taxon>Nothobranchius</taxon>
    </lineage>
</organism>
<sequence length="235" mass="25450">MPGYEGIGAAGGFLPPPMPAEPVAPPQPGAAPDSWVIPALQEDVARAAFKDFANSKCCYGSGPAEEGVITNMEPFNTFRYRLETFTESRSTEMAQKPHEGETADFYTQPAPRPWEVEVQAPALFTNHTEEKRVPYTSSIKECDSCHSKGTKACEKCTGSGYKSCLKCNGSGKEEEQNCSACNATGKDSVQLVKNTRFFIVKLSSPVDWINPSAELKAPVPWQQTVISGFAEGLSL</sequence>
<evidence type="ECO:0008006" key="3">
    <source>
        <dbReference type="Google" id="ProtNLM"/>
    </source>
</evidence>
<dbReference type="PANTHER" id="PTHR48465:SF1">
    <property type="entry name" value="PROTEIN SSUH2 HOMOLOG"/>
    <property type="match status" value="1"/>
</dbReference>
<dbReference type="AlphaFoldDB" id="A0A1A8MQ11"/>
<name>A0A1A8MQ11_9TELE</name>
<reference evidence="2" key="2">
    <citation type="submission" date="2016-06" db="EMBL/GenBank/DDBJ databases">
        <title>The genome of a short-lived fish provides insights into sex chromosome evolution and the genetic control of aging.</title>
        <authorList>
            <person name="Reichwald K."/>
            <person name="Felder M."/>
            <person name="Petzold A."/>
            <person name="Koch P."/>
            <person name="Groth M."/>
            <person name="Platzer M."/>
        </authorList>
    </citation>
    <scope>NUCLEOTIDE SEQUENCE</scope>
    <source>
        <tissue evidence="2">Brain</tissue>
    </source>
</reference>
<dbReference type="InterPro" id="IPR052789">
    <property type="entry name" value="SSUH2_homolog"/>
</dbReference>
<feature type="compositionally biased region" description="Pro residues" evidence="1">
    <location>
        <begin position="14"/>
        <end position="29"/>
    </location>
</feature>
<gene>
    <name evidence="2" type="primary">Nfu_g_1_021715</name>
</gene>
<feature type="region of interest" description="Disordered" evidence="1">
    <location>
        <begin position="12"/>
        <end position="33"/>
    </location>
</feature>
<dbReference type="PANTHER" id="PTHR48465">
    <property type="entry name" value="PROTEIN SSUH2 HOMOLOG"/>
    <property type="match status" value="1"/>
</dbReference>
<reference evidence="2" key="1">
    <citation type="submission" date="2016-05" db="EMBL/GenBank/DDBJ databases">
        <authorList>
            <person name="Lavstsen T."/>
            <person name="Jespersen J.S."/>
        </authorList>
    </citation>
    <scope>NUCLEOTIDE SEQUENCE</scope>
    <source>
        <tissue evidence="2">Brain</tissue>
    </source>
</reference>
<dbReference type="InterPro" id="IPR036410">
    <property type="entry name" value="HSP_DnaJ_Cys-rich_dom_sf"/>
</dbReference>